<dbReference type="Gene3D" id="3.60.15.10">
    <property type="entry name" value="Ribonuclease Z/Hydroxyacylglutathione hydrolase-like"/>
    <property type="match status" value="1"/>
</dbReference>
<dbReference type="RefSeq" id="WP_379117076.1">
    <property type="nucleotide sequence ID" value="NZ_BAAAYO010000010.1"/>
</dbReference>
<dbReference type="EMBL" id="JBHMAG010000007">
    <property type="protein sequence ID" value="MFB9751823.1"/>
    <property type="molecule type" value="Genomic_DNA"/>
</dbReference>
<comment type="catalytic activity">
    <reaction evidence="3">
        <text>3',5'-cyclic UMP + H2O = UMP + H(+)</text>
        <dbReference type="Rhea" id="RHEA:70575"/>
        <dbReference type="ChEBI" id="CHEBI:15377"/>
        <dbReference type="ChEBI" id="CHEBI:15378"/>
        <dbReference type="ChEBI" id="CHEBI:57865"/>
        <dbReference type="ChEBI" id="CHEBI:184387"/>
    </reaction>
    <physiologicalReaction direction="left-to-right" evidence="3">
        <dbReference type="Rhea" id="RHEA:70576"/>
    </physiologicalReaction>
</comment>
<evidence type="ECO:0000313" key="6">
    <source>
        <dbReference type="Proteomes" id="UP001589619"/>
    </source>
</evidence>
<dbReference type="InterPro" id="IPR052159">
    <property type="entry name" value="Competence_DNA_uptake"/>
</dbReference>
<evidence type="ECO:0000256" key="2">
    <source>
        <dbReference type="ARBA" id="ARBA00034301"/>
    </source>
</evidence>
<evidence type="ECO:0000313" key="5">
    <source>
        <dbReference type="EMBL" id="MFB9751823.1"/>
    </source>
</evidence>
<proteinExistence type="predicted"/>
<comment type="caution">
    <text evidence="5">The sequence shown here is derived from an EMBL/GenBank/DDBJ whole genome shotgun (WGS) entry which is preliminary data.</text>
</comment>
<dbReference type="PANTHER" id="PTHR30619">
    <property type="entry name" value="DNA INTERNALIZATION/COMPETENCE PROTEIN COMEC/REC2"/>
    <property type="match status" value="1"/>
</dbReference>
<dbReference type="Proteomes" id="UP001589619">
    <property type="component" value="Unassembled WGS sequence"/>
</dbReference>
<name>A0ABV5VUQ4_9BACL</name>
<dbReference type="PANTHER" id="PTHR30619:SF1">
    <property type="entry name" value="RECOMBINATION PROTEIN 2"/>
    <property type="match status" value="1"/>
</dbReference>
<feature type="domain" description="Metallo-beta-lactamase" evidence="4">
    <location>
        <begin position="16"/>
        <end position="261"/>
    </location>
</feature>
<dbReference type="InterPro" id="IPR001279">
    <property type="entry name" value="Metallo-B-lactamas"/>
</dbReference>
<comment type="function">
    <text evidence="2">Counteracts the endogenous Pycsar antiviral defense system. Phosphodiesterase that enables metal-dependent hydrolysis of host cyclic nucleotide Pycsar defense signals such as cCMP and cUMP.</text>
</comment>
<sequence>MSKATVQFLNVGWGDAHLIHHPSGQLTLIDGGDGSVDSEQDHPLLWMIRNGKLKLDWMILTHIHEDHLNGLLDIAKALRVDKAILPYEPLELPPQELAETLGTPQARGVYGMLFSYMELIRVLEEQGTEIKWRSRLNSEDSSVVWSEAGVTLRHLYPWEGDPLPAWEVLAKAVGDHSAEGMVALESFFDLSNHDSSVYRLTEESLEEGGVLFGGDQLEPGWERLAKRTNLQCQIWKVAHHGMSDGLNVRLLELIKPKLGVIPVSEERGQPFRPYWEELRASAGFAYWLTGNVPPGESRLLADGPIRVEVGS</sequence>
<reference evidence="5 6" key="1">
    <citation type="submission" date="2024-09" db="EMBL/GenBank/DDBJ databases">
        <authorList>
            <person name="Sun Q."/>
            <person name="Mori K."/>
        </authorList>
    </citation>
    <scope>NUCLEOTIDE SEQUENCE [LARGE SCALE GENOMIC DNA]</scope>
    <source>
        <strain evidence="5 6">JCM 12520</strain>
    </source>
</reference>
<evidence type="ECO:0000259" key="4">
    <source>
        <dbReference type="Pfam" id="PF00753"/>
    </source>
</evidence>
<dbReference type="InterPro" id="IPR036866">
    <property type="entry name" value="RibonucZ/Hydroxyglut_hydro"/>
</dbReference>
<gene>
    <name evidence="5" type="ORF">ACFFNY_09585</name>
</gene>
<evidence type="ECO:0000256" key="3">
    <source>
        <dbReference type="ARBA" id="ARBA00048505"/>
    </source>
</evidence>
<comment type="catalytic activity">
    <reaction evidence="1">
        <text>3',5'-cyclic CMP + H2O = CMP + H(+)</text>
        <dbReference type="Rhea" id="RHEA:72675"/>
        <dbReference type="ChEBI" id="CHEBI:15377"/>
        <dbReference type="ChEBI" id="CHEBI:15378"/>
        <dbReference type="ChEBI" id="CHEBI:58003"/>
        <dbReference type="ChEBI" id="CHEBI:60377"/>
    </reaction>
    <physiologicalReaction direction="left-to-right" evidence="1">
        <dbReference type="Rhea" id="RHEA:72676"/>
    </physiologicalReaction>
</comment>
<dbReference type="SUPFAM" id="SSF56281">
    <property type="entry name" value="Metallo-hydrolase/oxidoreductase"/>
    <property type="match status" value="1"/>
</dbReference>
<organism evidence="5 6">
    <name type="scientific">Paenibacillus hodogayensis</name>
    <dbReference type="NCBI Taxonomy" id="279208"/>
    <lineage>
        <taxon>Bacteria</taxon>
        <taxon>Bacillati</taxon>
        <taxon>Bacillota</taxon>
        <taxon>Bacilli</taxon>
        <taxon>Bacillales</taxon>
        <taxon>Paenibacillaceae</taxon>
        <taxon>Paenibacillus</taxon>
    </lineage>
</organism>
<accession>A0ABV5VUQ4</accession>
<evidence type="ECO:0000256" key="1">
    <source>
        <dbReference type="ARBA" id="ARBA00034221"/>
    </source>
</evidence>
<protein>
    <submittedName>
        <fullName evidence="5">ComEC/Rec2 family competence protein</fullName>
    </submittedName>
</protein>
<dbReference type="Pfam" id="PF00753">
    <property type="entry name" value="Lactamase_B"/>
    <property type="match status" value="1"/>
</dbReference>
<keyword evidence="6" id="KW-1185">Reference proteome</keyword>